<sequence length="65" mass="7602">MLRVHIDWPEEIDMRHRADVTTLIRTYCEVCDEENVPDSIAYSRLDSALEQCGLEHNIVVDEEDI</sequence>
<evidence type="ECO:0000313" key="1">
    <source>
        <dbReference type="EMBL" id="DAD77466.1"/>
    </source>
</evidence>
<organism evidence="1">
    <name type="scientific">Podoviridae sp. ctaNW81</name>
    <dbReference type="NCBI Taxonomy" id="2826562"/>
    <lineage>
        <taxon>Viruses</taxon>
        <taxon>Duplodnaviria</taxon>
        <taxon>Heunggongvirae</taxon>
        <taxon>Uroviricota</taxon>
        <taxon>Caudoviricetes</taxon>
    </lineage>
</organism>
<reference evidence="1" key="1">
    <citation type="journal article" date="2021" name="Proc. Natl. Acad. Sci. U.S.A.">
        <title>A Catalog of Tens of Thousands of Viruses from Human Metagenomes Reveals Hidden Associations with Chronic Diseases.</title>
        <authorList>
            <person name="Tisza M.J."/>
            <person name="Buck C.B."/>
        </authorList>
    </citation>
    <scope>NUCLEOTIDE SEQUENCE</scope>
    <source>
        <strain evidence="1">CtaNW81</strain>
    </source>
</reference>
<proteinExistence type="predicted"/>
<accession>A0A8S5M5G3</accession>
<protein>
    <submittedName>
        <fullName evidence="1">Uncharacterized protein</fullName>
    </submittedName>
</protein>
<dbReference type="EMBL" id="BK014826">
    <property type="protein sequence ID" value="DAD77466.1"/>
    <property type="molecule type" value="Genomic_DNA"/>
</dbReference>
<name>A0A8S5M5G3_9CAUD</name>